<feature type="binding site" evidence="11">
    <location>
        <begin position="74"/>
        <end position="78"/>
    </location>
    <ligand>
        <name>FMN</name>
        <dbReference type="ChEBI" id="CHEBI:58210"/>
    </ligand>
</feature>
<feature type="binding site" evidence="11">
    <location>
        <position position="190"/>
    </location>
    <ligand>
        <name>substrate</name>
    </ligand>
</feature>
<feature type="binding site" evidence="11">
    <location>
        <position position="185"/>
    </location>
    <ligand>
        <name>FMN</name>
        <dbReference type="ChEBI" id="CHEBI:58210"/>
    </ligand>
</feature>
<dbReference type="STRING" id="1090615.SAMN04515671_0402"/>
<dbReference type="GO" id="GO:0006207">
    <property type="term" value="P:'de novo' pyrimidine nucleobase biosynthetic process"/>
    <property type="evidence" value="ECO:0007669"/>
    <property type="project" value="UniProtKB-UniRule"/>
</dbReference>
<dbReference type="InterPro" id="IPR005720">
    <property type="entry name" value="Dihydroorotate_DH_cat"/>
</dbReference>
<dbReference type="GO" id="GO:0106430">
    <property type="term" value="F:dihydroorotate dehydrogenase (quinone) activity"/>
    <property type="evidence" value="ECO:0007669"/>
    <property type="project" value="UniProtKB-EC"/>
</dbReference>
<evidence type="ECO:0000256" key="9">
    <source>
        <dbReference type="ARBA" id="ARBA00023136"/>
    </source>
</evidence>
<feature type="binding site" evidence="11">
    <location>
        <position position="257"/>
    </location>
    <ligand>
        <name>FMN</name>
        <dbReference type="ChEBI" id="CHEBI:58210"/>
    </ligand>
</feature>
<dbReference type="NCBIfam" id="NF003652">
    <property type="entry name" value="PRK05286.2-5"/>
    <property type="match status" value="1"/>
</dbReference>
<keyword evidence="11" id="KW-1003">Cell membrane</keyword>
<evidence type="ECO:0000256" key="4">
    <source>
        <dbReference type="ARBA" id="ARBA00005359"/>
    </source>
</evidence>
<evidence type="ECO:0000256" key="3">
    <source>
        <dbReference type="ARBA" id="ARBA00005161"/>
    </source>
</evidence>
<feature type="binding site" evidence="11">
    <location>
        <position position="78"/>
    </location>
    <ligand>
        <name>substrate</name>
    </ligand>
</feature>
<dbReference type="NCBIfam" id="TIGR01036">
    <property type="entry name" value="pyrD_sub2"/>
    <property type="match status" value="1"/>
</dbReference>
<comment type="cofactor">
    <cofactor evidence="11">
        <name>FMN</name>
        <dbReference type="ChEBI" id="CHEBI:58210"/>
    </cofactor>
    <text evidence="11">Binds 1 FMN per subunit.</text>
</comment>
<comment type="pathway">
    <text evidence="3 11">Pyrimidine metabolism; UMP biosynthesis via de novo pathway; orotate from (S)-dihydroorotate (quinone route): step 1/1.</text>
</comment>
<evidence type="ECO:0000256" key="2">
    <source>
        <dbReference type="ARBA" id="ARBA00004370"/>
    </source>
</evidence>
<evidence type="ECO:0000256" key="1">
    <source>
        <dbReference type="ARBA" id="ARBA00003125"/>
    </source>
</evidence>
<feature type="binding site" evidence="11">
    <location>
        <position position="282"/>
    </location>
    <ligand>
        <name>FMN</name>
        <dbReference type="ChEBI" id="CHEBI:58210"/>
    </ligand>
</feature>
<dbReference type="Proteomes" id="UP000198741">
    <property type="component" value="Chromosome I"/>
</dbReference>
<evidence type="ECO:0000256" key="8">
    <source>
        <dbReference type="ARBA" id="ARBA00023002"/>
    </source>
</evidence>
<accession>A0A1H0I806</accession>
<dbReference type="CDD" id="cd04738">
    <property type="entry name" value="DHOD_2_like"/>
    <property type="match status" value="1"/>
</dbReference>
<dbReference type="GO" id="GO:0005886">
    <property type="term" value="C:plasma membrane"/>
    <property type="evidence" value="ECO:0007669"/>
    <property type="project" value="UniProtKB-SubCell"/>
</dbReference>
<dbReference type="EMBL" id="LT629710">
    <property type="protein sequence ID" value="SDO27538.1"/>
    <property type="molecule type" value="Genomic_DNA"/>
</dbReference>
<dbReference type="AlphaFoldDB" id="A0A1H0I806"/>
<evidence type="ECO:0000313" key="14">
    <source>
        <dbReference type="Proteomes" id="UP000198741"/>
    </source>
</evidence>
<evidence type="ECO:0000256" key="6">
    <source>
        <dbReference type="ARBA" id="ARBA00022643"/>
    </source>
</evidence>
<feature type="binding site" evidence="11">
    <location>
        <position position="229"/>
    </location>
    <ligand>
        <name>FMN</name>
        <dbReference type="ChEBI" id="CHEBI:58210"/>
    </ligand>
</feature>
<keyword evidence="6 11" id="KW-0288">FMN</keyword>
<keyword evidence="7 11" id="KW-0665">Pyrimidine biosynthesis</keyword>
<dbReference type="PROSITE" id="PS00911">
    <property type="entry name" value="DHODEHASE_1"/>
    <property type="match status" value="1"/>
</dbReference>
<protein>
    <recommendedName>
        <fullName evidence="11">Dihydroorotate dehydrogenase (quinone)</fullName>
        <ecNumber evidence="11">1.3.5.2</ecNumber>
    </recommendedName>
    <alternativeName>
        <fullName evidence="11">DHOdehase</fullName>
        <shortName evidence="11">DHOD</shortName>
        <shortName evidence="11">DHODase</shortName>
    </alternativeName>
    <alternativeName>
        <fullName evidence="11">Dihydroorotate oxidase</fullName>
    </alternativeName>
</protein>
<comment type="subunit">
    <text evidence="11">Monomer.</text>
</comment>
<feature type="binding site" evidence="11">
    <location>
        <begin position="123"/>
        <end position="127"/>
    </location>
    <ligand>
        <name>substrate</name>
    </ligand>
</feature>
<feature type="binding site" evidence="11">
    <location>
        <position position="98"/>
    </location>
    <ligand>
        <name>FMN</name>
        <dbReference type="ChEBI" id="CHEBI:58210"/>
    </ligand>
</feature>
<evidence type="ECO:0000313" key="13">
    <source>
        <dbReference type="EMBL" id="SDO27538.1"/>
    </source>
</evidence>
<gene>
    <name evidence="11" type="primary">pyrD</name>
    <name evidence="13" type="ORF">SAMN04515671_0402</name>
</gene>
<evidence type="ECO:0000256" key="11">
    <source>
        <dbReference type="HAMAP-Rule" id="MF_00225"/>
    </source>
</evidence>
<dbReference type="InterPro" id="IPR005719">
    <property type="entry name" value="Dihydroorotate_DH_2"/>
</dbReference>
<keyword evidence="9 11" id="KW-0472">Membrane</keyword>
<evidence type="ECO:0000259" key="12">
    <source>
        <dbReference type="Pfam" id="PF01180"/>
    </source>
</evidence>
<dbReference type="GO" id="GO:0044205">
    <property type="term" value="P:'de novo' UMP biosynthetic process"/>
    <property type="evidence" value="ECO:0007669"/>
    <property type="project" value="UniProtKB-UniRule"/>
</dbReference>
<feature type="binding site" evidence="11">
    <location>
        <position position="152"/>
    </location>
    <ligand>
        <name>FMN</name>
        <dbReference type="ChEBI" id="CHEBI:58210"/>
    </ligand>
</feature>
<comment type="similarity">
    <text evidence="4 11">Belongs to the dihydroorotate dehydrogenase family. Type 2 subfamily.</text>
</comment>
<dbReference type="InterPro" id="IPR013785">
    <property type="entry name" value="Aldolase_TIM"/>
</dbReference>
<keyword evidence="8 11" id="KW-0560">Oxidoreductase</keyword>
<keyword evidence="14" id="KW-1185">Reference proteome</keyword>
<dbReference type="SUPFAM" id="SSF51395">
    <property type="entry name" value="FMN-linked oxidoreductases"/>
    <property type="match status" value="1"/>
</dbReference>
<feature type="active site" description="Nucleophile" evidence="11">
    <location>
        <position position="188"/>
    </location>
</feature>
<feature type="binding site" evidence="11">
    <location>
        <begin position="258"/>
        <end position="259"/>
    </location>
    <ligand>
        <name>substrate</name>
    </ligand>
</feature>
<reference evidence="13 14" key="1">
    <citation type="submission" date="2016-10" db="EMBL/GenBank/DDBJ databases">
        <authorList>
            <person name="de Groot N.N."/>
        </authorList>
    </citation>
    <scope>NUCLEOTIDE SEQUENCE [LARGE SCALE GENOMIC DNA]</scope>
    <source>
        <strain evidence="14">P4-7,KCTC 19426,CECT 7604</strain>
    </source>
</reference>
<dbReference type="RefSeq" id="WP_197676359.1">
    <property type="nucleotide sequence ID" value="NZ_LT629710.1"/>
</dbReference>
<dbReference type="InterPro" id="IPR012135">
    <property type="entry name" value="Dihydroorotate_DH_1_2"/>
</dbReference>
<proteinExistence type="inferred from homology"/>
<organism evidence="13 14">
    <name type="scientific">Nakamurella panacisegetis</name>
    <dbReference type="NCBI Taxonomy" id="1090615"/>
    <lineage>
        <taxon>Bacteria</taxon>
        <taxon>Bacillati</taxon>
        <taxon>Actinomycetota</taxon>
        <taxon>Actinomycetes</taxon>
        <taxon>Nakamurellales</taxon>
        <taxon>Nakamurellaceae</taxon>
        <taxon>Nakamurella</taxon>
    </lineage>
</organism>
<dbReference type="InterPro" id="IPR001295">
    <property type="entry name" value="Dihydroorotate_DH_CS"/>
</dbReference>
<dbReference type="PIRSF" id="PIRSF000164">
    <property type="entry name" value="DHO_oxidase"/>
    <property type="match status" value="1"/>
</dbReference>
<dbReference type="UniPathway" id="UPA00070">
    <property type="reaction ID" value="UER00946"/>
</dbReference>
<feature type="binding site" evidence="11">
    <location>
        <position position="309"/>
    </location>
    <ligand>
        <name>FMN</name>
        <dbReference type="ChEBI" id="CHEBI:58210"/>
    </ligand>
</feature>
<dbReference type="HAMAP" id="MF_00225">
    <property type="entry name" value="DHO_dh_type2"/>
    <property type="match status" value="1"/>
</dbReference>
<evidence type="ECO:0000256" key="7">
    <source>
        <dbReference type="ARBA" id="ARBA00022975"/>
    </source>
</evidence>
<dbReference type="Gene3D" id="3.20.20.70">
    <property type="entry name" value="Aldolase class I"/>
    <property type="match status" value="1"/>
</dbReference>
<dbReference type="EC" id="1.3.5.2" evidence="11"/>
<dbReference type="PANTHER" id="PTHR48109:SF4">
    <property type="entry name" value="DIHYDROOROTATE DEHYDROGENASE (QUINONE), MITOCHONDRIAL"/>
    <property type="match status" value="1"/>
</dbReference>
<sequence>MTVLEGPYRKLARPVLFRLGRGDAEVAHHATLRALSAIGRSPAAFKGLSLLLARNQVPRTVFGVRFPSAVGLAAGMDKDGVAVRAWPALGFGFAELGTVTAKPQPGNDKPRLFRLKASEAIINRMGFNNRGAAALAATLAAAGPVGIPLGISLGKSKVTPVEEAVGDYLTSLRAVHDHADYIAVNVSSPNTPGLRSLQERGPLAELLGALTGSARALAAGRTPLPVLVKIAPDLTDGAIAELLQVCHEQGVAGVIATNTTLSRDGIAGPDRDLADQAGGLSGAPLRRRALEVVRFVAGHTDLPVIGVGGISTPEHGMAMLDAGASLLQVYTGFIYSGPGLVTGLNQSIRLRDKQN</sequence>
<dbReference type="InterPro" id="IPR050074">
    <property type="entry name" value="DHO_dehydrogenase"/>
</dbReference>
<evidence type="ECO:0000256" key="5">
    <source>
        <dbReference type="ARBA" id="ARBA00022630"/>
    </source>
</evidence>
<dbReference type="GO" id="GO:0005737">
    <property type="term" value="C:cytoplasm"/>
    <property type="evidence" value="ECO:0007669"/>
    <property type="project" value="InterPro"/>
</dbReference>
<feature type="domain" description="Dihydroorotate dehydrogenase catalytic" evidence="12">
    <location>
        <begin position="60"/>
        <end position="348"/>
    </location>
</feature>
<feature type="binding site" evidence="11">
    <location>
        <begin position="330"/>
        <end position="331"/>
    </location>
    <ligand>
        <name>FMN</name>
        <dbReference type="ChEBI" id="CHEBI:58210"/>
    </ligand>
</feature>
<comment type="catalytic activity">
    <reaction evidence="10 11">
        <text>(S)-dihydroorotate + a quinone = orotate + a quinol</text>
        <dbReference type="Rhea" id="RHEA:30187"/>
        <dbReference type="ChEBI" id="CHEBI:24646"/>
        <dbReference type="ChEBI" id="CHEBI:30839"/>
        <dbReference type="ChEBI" id="CHEBI:30864"/>
        <dbReference type="ChEBI" id="CHEBI:132124"/>
        <dbReference type="EC" id="1.3.5.2"/>
    </reaction>
</comment>
<dbReference type="PANTHER" id="PTHR48109">
    <property type="entry name" value="DIHYDROOROTATE DEHYDROGENASE (QUINONE), MITOCHONDRIAL-RELATED"/>
    <property type="match status" value="1"/>
</dbReference>
<dbReference type="Pfam" id="PF01180">
    <property type="entry name" value="DHO_dh"/>
    <property type="match status" value="1"/>
</dbReference>
<comment type="subcellular location">
    <subcellularLocation>
        <location evidence="11">Cell membrane</location>
        <topology evidence="11">Peripheral membrane protein</topology>
    </subcellularLocation>
    <subcellularLocation>
        <location evidence="2">Membrane</location>
    </subcellularLocation>
</comment>
<name>A0A1H0I806_9ACTN</name>
<feature type="binding site" evidence="11">
    <location>
        <position position="185"/>
    </location>
    <ligand>
        <name>substrate</name>
    </ligand>
</feature>
<comment type="function">
    <text evidence="1 11">Catalyzes the conversion of dihydroorotate to orotate with quinone as electron acceptor.</text>
</comment>
<keyword evidence="5 11" id="KW-0285">Flavoprotein</keyword>
<evidence type="ECO:0000256" key="10">
    <source>
        <dbReference type="ARBA" id="ARBA00048639"/>
    </source>
</evidence>